<protein>
    <recommendedName>
        <fullName evidence="1">HTH cro/C1-type domain-containing protein</fullName>
    </recommendedName>
</protein>
<dbReference type="GO" id="GO:0003677">
    <property type="term" value="F:DNA binding"/>
    <property type="evidence" value="ECO:0007669"/>
    <property type="project" value="InterPro"/>
</dbReference>
<organism evidence="2 3">
    <name type="scientific">Acetobacter senegalensis</name>
    <dbReference type="NCBI Taxonomy" id="446692"/>
    <lineage>
        <taxon>Bacteria</taxon>
        <taxon>Pseudomonadati</taxon>
        <taxon>Pseudomonadota</taxon>
        <taxon>Alphaproteobacteria</taxon>
        <taxon>Acetobacterales</taxon>
        <taxon>Acetobacteraceae</taxon>
        <taxon>Acetobacter</taxon>
    </lineage>
</organism>
<dbReference type="Pfam" id="PF22513">
    <property type="entry name" value="FitA-like_RHH"/>
    <property type="match status" value="1"/>
</dbReference>
<reference evidence="3" key="1">
    <citation type="submission" date="2014-09" db="EMBL/GenBank/DDBJ databases">
        <authorList>
            <person name="Illeghems K.G."/>
        </authorList>
    </citation>
    <scope>NUCLEOTIDE SEQUENCE [LARGE SCALE GENOMIC DNA]</scope>
    <source>
        <strain evidence="3">108B</strain>
        <plasmid evidence="3">1P</plasmid>
    </source>
</reference>
<dbReference type="Gene3D" id="1.10.260.40">
    <property type="entry name" value="lambda repressor-like DNA-binding domains"/>
    <property type="match status" value="1"/>
</dbReference>
<dbReference type="InterPro" id="IPR001387">
    <property type="entry name" value="Cro/C1-type_HTH"/>
</dbReference>
<accession>A0A0U5F061</accession>
<evidence type="ECO:0000313" key="2">
    <source>
        <dbReference type="EMBL" id="CEF43044.1"/>
    </source>
</evidence>
<geneLocation type="plasmid" evidence="3">
    <name>1P</name>
</geneLocation>
<dbReference type="CDD" id="cd00093">
    <property type="entry name" value="HTH_XRE"/>
    <property type="match status" value="1"/>
</dbReference>
<dbReference type="RefSeq" id="WP_007284617.1">
    <property type="nucleotide sequence ID" value="NZ_LN606601.1"/>
</dbReference>
<proteinExistence type="predicted"/>
<gene>
    <name evidence="2" type="ORF">ASN_1P5</name>
</gene>
<feature type="domain" description="HTH cro/C1-type" evidence="1">
    <location>
        <begin position="93"/>
        <end position="122"/>
    </location>
</feature>
<dbReference type="Proteomes" id="UP000056109">
    <property type="component" value="Plasmid 1P"/>
</dbReference>
<dbReference type="InterPro" id="IPR010985">
    <property type="entry name" value="Ribbon_hlx_hlx"/>
</dbReference>
<dbReference type="PATRIC" id="fig|446692.3.peg.4065"/>
<dbReference type="KEGG" id="asz:ASN_1P5"/>
<dbReference type="InterPro" id="IPR010982">
    <property type="entry name" value="Lambda_DNA-bd_dom_sf"/>
</dbReference>
<evidence type="ECO:0000313" key="3">
    <source>
        <dbReference type="Proteomes" id="UP000056109"/>
    </source>
</evidence>
<dbReference type="AlphaFoldDB" id="A0A0U5F061"/>
<keyword evidence="3" id="KW-1185">Reference proteome</keyword>
<name>A0A0U5F061_9PROT</name>
<sequence>MPSLTIRNLDDTLINALKRKAGASARSVEAELRIALKAWADQPAMMQVEAVSQRLQQAIALAENGRASDFSTRPPYSAARLADAIGEDHVTPVAQWIEGIAEPSLSQLKAIAAYCSVSADWLAYGEGTPYLCEYDRIPENAGQGVLWLLDADPKTLKTHLQGLRFIRCAGERGGLLLVKQWADKDLVIRTPYVVSEDTGGGGRSSLRNLTQVWHLLYQVYSECDLAPDLAITSHIASERTYRQLQDGWHNPSALLHDLPSQPWWEDIWDSNEFARSNYWPGWKKLCTDLYEEISDSKSASNIRESIESGEHPLLKEIENAALLGKLDT</sequence>
<dbReference type="InterPro" id="IPR053853">
    <property type="entry name" value="FitA-like_RHH"/>
</dbReference>
<dbReference type="EMBL" id="LN606601">
    <property type="protein sequence ID" value="CEF43044.1"/>
    <property type="molecule type" value="Genomic_DNA"/>
</dbReference>
<evidence type="ECO:0000259" key="1">
    <source>
        <dbReference type="PROSITE" id="PS50943"/>
    </source>
</evidence>
<dbReference type="GO" id="GO:0006355">
    <property type="term" value="P:regulation of DNA-templated transcription"/>
    <property type="evidence" value="ECO:0007669"/>
    <property type="project" value="InterPro"/>
</dbReference>
<dbReference type="GeneID" id="34784757"/>
<dbReference type="PROSITE" id="PS50943">
    <property type="entry name" value="HTH_CROC1"/>
    <property type="match status" value="1"/>
</dbReference>
<dbReference type="SUPFAM" id="SSF47598">
    <property type="entry name" value="Ribbon-helix-helix"/>
    <property type="match status" value="1"/>
</dbReference>